<dbReference type="Gene3D" id="3.20.20.10">
    <property type="entry name" value="Alanine racemase"/>
    <property type="match status" value="1"/>
</dbReference>
<evidence type="ECO:0000256" key="1">
    <source>
        <dbReference type="ARBA" id="ARBA00022898"/>
    </source>
</evidence>
<dbReference type="InterPro" id="IPR029066">
    <property type="entry name" value="PLP-binding_barrel"/>
</dbReference>
<evidence type="ECO:0000313" key="3">
    <source>
        <dbReference type="Proteomes" id="UP001632038"/>
    </source>
</evidence>
<comment type="caution">
    <text evidence="2">The sequence shown here is derived from an EMBL/GenBank/DDBJ whole genome shotgun (WGS) entry which is preliminary data.</text>
</comment>
<dbReference type="SUPFAM" id="SSF51419">
    <property type="entry name" value="PLP-binding barrel"/>
    <property type="match status" value="1"/>
</dbReference>
<protein>
    <recommendedName>
        <fullName evidence="4">Alanine racemase N-terminal domain-containing protein</fullName>
    </recommendedName>
</protein>
<dbReference type="Proteomes" id="UP001632038">
    <property type="component" value="Unassembled WGS sequence"/>
</dbReference>
<accession>A0ABD3E055</accession>
<proteinExistence type="predicted"/>
<evidence type="ECO:0008006" key="4">
    <source>
        <dbReference type="Google" id="ProtNLM"/>
    </source>
</evidence>
<dbReference type="PANTHER" id="PTHR10146:SF14">
    <property type="entry name" value="PYRIDOXAL PHOSPHATE HOMEOSTASIS PROTEIN"/>
    <property type="match status" value="1"/>
</dbReference>
<keyword evidence="3" id="KW-1185">Reference proteome</keyword>
<keyword evidence="1" id="KW-0663">Pyridoxal phosphate</keyword>
<evidence type="ECO:0000313" key="2">
    <source>
        <dbReference type="EMBL" id="KAL3646510.1"/>
    </source>
</evidence>
<reference evidence="3" key="1">
    <citation type="journal article" date="2024" name="IScience">
        <title>Strigolactones Initiate the Formation of Haustorium-like Structures in Castilleja.</title>
        <authorList>
            <person name="Buerger M."/>
            <person name="Peterson D."/>
            <person name="Chory J."/>
        </authorList>
    </citation>
    <scope>NUCLEOTIDE SEQUENCE [LARGE SCALE GENOMIC DNA]</scope>
</reference>
<dbReference type="InterPro" id="IPR011078">
    <property type="entry name" value="PyrdxlP_homeostasis"/>
</dbReference>
<dbReference type="PROSITE" id="PS01211">
    <property type="entry name" value="UPF0001"/>
    <property type="match status" value="1"/>
</dbReference>
<dbReference type="AlphaFoldDB" id="A0ABD3E055"/>
<dbReference type="PANTHER" id="PTHR10146">
    <property type="entry name" value="PROLINE SYNTHETASE CO-TRANSCRIBED BACTERIAL HOMOLOG PROTEIN"/>
    <property type="match status" value="1"/>
</dbReference>
<dbReference type="EMBL" id="JAVIJP010000013">
    <property type="protein sequence ID" value="KAL3646510.1"/>
    <property type="molecule type" value="Genomic_DNA"/>
</dbReference>
<name>A0ABD3E055_9LAMI</name>
<gene>
    <name evidence="2" type="ORF">CASFOL_011690</name>
</gene>
<organism evidence="2 3">
    <name type="scientific">Castilleja foliolosa</name>
    <dbReference type="NCBI Taxonomy" id="1961234"/>
    <lineage>
        <taxon>Eukaryota</taxon>
        <taxon>Viridiplantae</taxon>
        <taxon>Streptophyta</taxon>
        <taxon>Embryophyta</taxon>
        <taxon>Tracheophyta</taxon>
        <taxon>Spermatophyta</taxon>
        <taxon>Magnoliopsida</taxon>
        <taxon>eudicotyledons</taxon>
        <taxon>Gunneridae</taxon>
        <taxon>Pentapetalae</taxon>
        <taxon>asterids</taxon>
        <taxon>lamiids</taxon>
        <taxon>Lamiales</taxon>
        <taxon>Orobanchaceae</taxon>
        <taxon>Pedicularideae</taxon>
        <taxon>Castillejinae</taxon>
        <taxon>Castilleja</taxon>
    </lineage>
</organism>
<sequence>MSAVKHRRLKLRLELREFENPKCSFLKKTNRRNNLRRERRRSRKVSQQRITLLTKSGNAFSGIGSRSRDSCFGENYFQEFIEKAPQLPCDIEWHFVGHLQSNKVKSLLAAVSNQAMVEDVDNEKLWSTVSGIEEKSLLELFITTIFRTIVLLEMHSASLLPE</sequence>